<proteinExistence type="predicted"/>
<organism evidence="1 2">
    <name type="scientific">Pseudomonas prosekii</name>
    <dbReference type="NCBI Taxonomy" id="1148509"/>
    <lineage>
        <taxon>Bacteria</taxon>
        <taxon>Pseudomonadati</taxon>
        <taxon>Pseudomonadota</taxon>
        <taxon>Gammaproteobacteria</taxon>
        <taxon>Pseudomonadales</taxon>
        <taxon>Pseudomonadaceae</taxon>
        <taxon>Pseudomonas</taxon>
    </lineage>
</organism>
<evidence type="ECO:0000313" key="2">
    <source>
        <dbReference type="Proteomes" id="UP000198481"/>
    </source>
</evidence>
<dbReference type="AlphaFoldDB" id="A0A1H2BXU8"/>
<sequence length="389" mass="41341">MCSSIVSAPPIPRPTLLLWRGGSPPSGCAAAPSLLQPNSISRFDDCCAAERGQAPSPRGVRLAGVFAPHRNGMHRPHQFRAQHKPLVARGLAPVGLRSGPSLLQPRSISRFDDCCAAERGQAPSPRGVRLAGVFAPHRNGMHRSHQLRAQHKPLVARGLAPVGLRSGPSLLQPHSISRFDDCCAAERGQAPSPRGVWLAGVFAPHRNGMHRSHQFRAQRKPLVARGLAPVGLRSGPSLLQPNSISRFDDCCAAERGQAPSPRGWCETGRCFRTASERHASVPPIPRPTQLLWRGGSPPSGCAAAPAYFSHRASAGLTTAAQPNGGKPPRHGVCGWQVFSHRIGTTCIGPTNSAPNTNPSPQGWCELLVIKSGLAATSGIGRRPVGSFRR</sequence>
<dbReference type="EMBL" id="LT629762">
    <property type="protein sequence ID" value="SDT63125.1"/>
    <property type="molecule type" value="Genomic_DNA"/>
</dbReference>
<dbReference type="STRING" id="1148509.SAMN05216222_5604"/>
<gene>
    <name evidence="1" type="ORF">SAMN05216222_5604</name>
</gene>
<evidence type="ECO:0000313" key="1">
    <source>
        <dbReference type="EMBL" id="SDT63125.1"/>
    </source>
</evidence>
<accession>A0A1H2BXU8</accession>
<protein>
    <submittedName>
        <fullName evidence="1">Uncharacterized protein</fullName>
    </submittedName>
</protein>
<reference evidence="1 2" key="1">
    <citation type="submission" date="2016-10" db="EMBL/GenBank/DDBJ databases">
        <authorList>
            <person name="de Groot N.N."/>
        </authorList>
    </citation>
    <scope>NUCLEOTIDE SEQUENCE [LARGE SCALE GENOMIC DNA]</scope>
    <source>
        <strain evidence="1 2">LMG 26867</strain>
    </source>
</reference>
<name>A0A1H2BXU8_9PSED</name>
<dbReference type="Proteomes" id="UP000198481">
    <property type="component" value="Chromosome I"/>
</dbReference>